<dbReference type="EMBL" id="AP028911">
    <property type="protein sequence ID" value="BES92177.1"/>
    <property type="molecule type" value="Genomic_DNA"/>
</dbReference>
<dbReference type="InterPro" id="IPR054714">
    <property type="entry name" value="GPR158_179_extracellular"/>
</dbReference>
<evidence type="ECO:0000256" key="1">
    <source>
        <dbReference type="SAM" id="MobiDB-lite"/>
    </source>
</evidence>
<dbReference type="Proteomes" id="UP001307889">
    <property type="component" value="Chromosome 3"/>
</dbReference>
<proteinExistence type="predicted"/>
<evidence type="ECO:0000313" key="4">
    <source>
        <dbReference type="Proteomes" id="UP001307889"/>
    </source>
</evidence>
<evidence type="ECO:0000313" key="3">
    <source>
        <dbReference type="EMBL" id="BES92177.1"/>
    </source>
</evidence>
<accession>A0ABN7ALI7</accession>
<sequence length="148" mass="16574">MVDNYAAPFFGWDSLRVKLEFKGVVAVSMDLMQLDINQCPDKYYVPNAFKGLTNDEATSRCVPILGRDSNWRLQCECSRIRIPLRGSHHALRWPVAEGVSQSGRGQCHQVSEPTGFIPRPSPTPGPSLPPRFPYPPAWAAPLFPEPLR</sequence>
<feature type="compositionally biased region" description="Polar residues" evidence="1">
    <location>
        <begin position="102"/>
        <end position="112"/>
    </location>
</feature>
<feature type="domain" description="GPR158/179 extracellular" evidence="2">
    <location>
        <begin position="5"/>
        <end position="78"/>
    </location>
</feature>
<organism evidence="3 4">
    <name type="scientific">Nesidiocoris tenuis</name>
    <dbReference type="NCBI Taxonomy" id="355587"/>
    <lineage>
        <taxon>Eukaryota</taxon>
        <taxon>Metazoa</taxon>
        <taxon>Ecdysozoa</taxon>
        <taxon>Arthropoda</taxon>
        <taxon>Hexapoda</taxon>
        <taxon>Insecta</taxon>
        <taxon>Pterygota</taxon>
        <taxon>Neoptera</taxon>
        <taxon>Paraneoptera</taxon>
        <taxon>Hemiptera</taxon>
        <taxon>Heteroptera</taxon>
        <taxon>Panheteroptera</taxon>
        <taxon>Cimicomorpha</taxon>
        <taxon>Miridae</taxon>
        <taxon>Dicyphina</taxon>
        <taxon>Nesidiocoris</taxon>
    </lineage>
</organism>
<evidence type="ECO:0000259" key="2">
    <source>
        <dbReference type="Pfam" id="PF22572"/>
    </source>
</evidence>
<feature type="region of interest" description="Disordered" evidence="1">
    <location>
        <begin position="102"/>
        <end position="131"/>
    </location>
</feature>
<feature type="compositionally biased region" description="Pro residues" evidence="1">
    <location>
        <begin position="119"/>
        <end position="131"/>
    </location>
</feature>
<gene>
    <name evidence="3" type="ORF">NTJ_04985</name>
</gene>
<keyword evidence="4" id="KW-1185">Reference proteome</keyword>
<name>A0ABN7ALI7_9HEMI</name>
<protein>
    <submittedName>
        <fullName evidence="3">Fras1 related extracellular matrix protein</fullName>
    </submittedName>
</protein>
<dbReference type="Pfam" id="PF22572">
    <property type="entry name" value="GPR158_179_EC"/>
    <property type="match status" value="1"/>
</dbReference>
<reference evidence="3 4" key="1">
    <citation type="submission" date="2023-09" db="EMBL/GenBank/DDBJ databases">
        <title>Nesidiocoris tenuis whole genome shotgun sequence.</title>
        <authorList>
            <person name="Shibata T."/>
            <person name="Shimoda M."/>
            <person name="Kobayashi T."/>
            <person name="Uehara T."/>
        </authorList>
    </citation>
    <scope>NUCLEOTIDE SEQUENCE [LARGE SCALE GENOMIC DNA]</scope>
    <source>
        <strain evidence="3 4">Japan</strain>
    </source>
</reference>